<evidence type="ECO:0000313" key="1">
    <source>
        <dbReference type="EMBL" id="KAJ3558464.1"/>
    </source>
</evidence>
<name>A0ACC1TCN4_9APHY</name>
<organism evidence="1 2">
    <name type="scientific">Phlebia brevispora</name>
    <dbReference type="NCBI Taxonomy" id="194682"/>
    <lineage>
        <taxon>Eukaryota</taxon>
        <taxon>Fungi</taxon>
        <taxon>Dikarya</taxon>
        <taxon>Basidiomycota</taxon>
        <taxon>Agaricomycotina</taxon>
        <taxon>Agaricomycetes</taxon>
        <taxon>Polyporales</taxon>
        <taxon>Meruliaceae</taxon>
        <taxon>Phlebia</taxon>
    </lineage>
</organism>
<reference evidence="1" key="1">
    <citation type="submission" date="2022-07" db="EMBL/GenBank/DDBJ databases">
        <title>Genome Sequence of Phlebia brevispora.</title>
        <authorList>
            <person name="Buettner E."/>
        </authorList>
    </citation>
    <scope>NUCLEOTIDE SEQUENCE</scope>
    <source>
        <strain evidence="1">MPL23</strain>
    </source>
</reference>
<keyword evidence="2" id="KW-1185">Reference proteome</keyword>
<dbReference type="EMBL" id="JANHOG010000087">
    <property type="protein sequence ID" value="KAJ3558464.1"/>
    <property type="molecule type" value="Genomic_DNA"/>
</dbReference>
<evidence type="ECO:0000313" key="2">
    <source>
        <dbReference type="Proteomes" id="UP001148662"/>
    </source>
</evidence>
<dbReference type="Proteomes" id="UP001148662">
    <property type="component" value="Unassembled WGS sequence"/>
</dbReference>
<protein>
    <submittedName>
        <fullName evidence="1">Uncharacterized protein</fullName>
    </submittedName>
</protein>
<accession>A0ACC1TCN4</accession>
<comment type="caution">
    <text evidence="1">The sequence shown here is derived from an EMBL/GenBank/DDBJ whole genome shotgun (WGS) entry which is preliminary data.</text>
</comment>
<sequence length="200" mass="21542">MRYSTTVIALALAAAAASPAFAAPFQPLYRPYRLPSTLTKPRIGIVTSAPNARSFSQDASDFAQGFEKGFVGTLETVGPIAASFLKREEAPRSFASDFASGFEKGFVGTLETVGPIAASFLKREDVPRSFGSEFEQGFVDTLQTLGPVVADFLKREAHGARDLGSTFDLLAREPLVYYKFPKGVKGLNGGVKTRSFDELD</sequence>
<proteinExistence type="predicted"/>
<gene>
    <name evidence="1" type="ORF">NM688_g907</name>
</gene>